<evidence type="ECO:0000313" key="3">
    <source>
        <dbReference type="EMBL" id="TCC36413.1"/>
    </source>
</evidence>
<dbReference type="Proteomes" id="UP000294225">
    <property type="component" value="Unassembled WGS sequence"/>
</dbReference>
<protein>
    <recommendedName>
        <fullName evidence="2">ISXO2-like transposase domain-containing protein</fullName>
    </recommendedName>
</protein>
<feature type="compositionally biased region" description="Low complexity" evidence="1">
    <location>
        <begin position="76"/>
        <end position="91"/>
    </location>
</feature>
<proteinExistence type="predicted"/>
<evidence type="ECO:0000313" key="4">
    <source>
        <dbReference type="Proteomes" id="UP000294225"/>
    </source>
</evidence>
<dbReference type="Pfam" id="PF12762">
    <property type="entry name" value="DDE_Tnp_IS1595"/>
    <property type="match status" value="1"/>
</dbReference>
<dbReference type="InterPro" id="IPR024445">
    <property type="entry name" value="Tnp_ISXO2-like"/>
</dbReference>
<dbReference type="EMBL" id="SJKC01000003">
    <property type="protein sequence ID" value="TCC36413.1"/>
    <property type="molecule type" value="Genomic_DNA"/>
</dbReference>
<organism evidence="3 4">
    <name type="scientific">Kribbella speibonae</name>
    <dbReference type="NCBI Taxonomy" id="1572660"/>
    <lineage>
        <taxon>Bacteria</taxon>
        <taxon>Bacillati</taxon>
        <taxon>Actinomycetota</taxon>
        <taxon>Actinomycetes</taxon>
        <taxon>Propionibacteriales</taxon>
        <taxon>Kribbellaceae</taxon>
        <taxon>Kribbella</taxon>
    </lineage>
</organism>
<name>A0A4R0IRJ7_9ACTN</name>
<gene>
    <name evidence="3" type="ORF">E0H92_27655</name>
</gene>
<comment type="caution">
    <text evidence="3">The sequence shown here is derived from an EMBL/GenBank/DDBJ whole genome shotgun (WGS) entry which is preliminary data.</text>
</comment>
<reference evidence="3 4" key="1">
    <citation type="submission" date="2019-02" db="EMBL/GenBank/DDBJ databases">
        <title>Kribbella capetownensis sp. nov. and Kribbella speibonae sp. nov., isolated from soil.</title>
        <authorList>
            <person name="Curtis S.M."/>
            <person name="Norton I."/>
            <person name="Everest G.J."/>
            <person name="Meyers P.R."/>
        </authorList>
    </citation>
    <scope>NUCLEOTIDE SEQUENCE [LARGE SCALE GENOMIC DNA]</scope>
    <source>
        <strain evidence="3 4">YM55</strain>
    </source>
</reference>
<feature type="domain" description="ISXO2-like transposase" evidence="2">
    <location>
        <begin position="3"/>
        <end position="69"/>
    </location>
</feature>
<sequence>MKILTDTSAATLQPFVTEHVEPGSTLITDGWQGYAGIDRLGYLHDRRSQRAARARGEDPGALLPGVHSVAASGFRTSPPTTSTVSSLSRMQ</sequence>
<dbReference type="AlphaFoldDB" id="A0A4R0IRJ7"/>
<accession>A0A4R0IRJ7</accession>
<evidence type="ECO:0000259" key="2">
    <source>
        <dbReference type="Pfam" id="PF12762"/>
    </source>
</evidence>
<evidence type="ECO:0000256" key="1">
    <source>
        <dbReference type="SAM" id="MobiDB-lite"/>
    </source>
</evidence>
<feature type="region of interest" description="Disordered" evidence="1">
    <location>
        <begin position="69"/>
        <end position="91"/>
    </location>
</feature>